<comment type="cofactor">
    <cofactor evidence="1">
        <name>heme</name>
        <dbReference type="ChEBI" id="CHEBI:30413"/>
    </cofactor>
</comment>
<evidence type="ECO:0000256" key="8">
    <source>
        <dbReference type="RuleBase" id="RU000461"/>
    </source>
</evidence>
<dbReference type="PRINTS" id="PR00465">
    <property type="entry name" value="EP450IV"/>
</dbReference>
<dbReference type="PANTHER" id="PTHR46206:SF1">
    <property type="entry name" value="P450, PUTATIVE (EUROFUNG)-RELATED"/>
    <property type="match status" value="1"/>
</dbReference>
<proteinExistence type="inferred from homology"/>
<sequence length="544" mass="62414">MNALFERISNPTVAIPIGLFVLYSIYNRLRATSPVPVGLPWVGKDSNKLFAETRATFASFNNVRAWLGEGYEKYSKKGRTYIFPDFSGRSEILIPRSQLAWLLDQPDHVLSVSEYHFDVLEGNYAFTHAHLLGDPYHEHVIHKYLPRRVGQMIPGMYEEIAASFDETWGMDMEDWRTIGVFDNLMVMIPRAVNRMLVGLPLCRNQDYLTNMAKFATDVMTASAFFLRFTPQVLKPIVGRIVTIPNRYHYGRTAKYTMPLIKERLANFKRKKEDSEFEWEAPNDYISWQIALASSENREDELTPDMISRRLMPLNFAAIHTTTLTITNCLFDIISCDPSLGYLEGIREEATRILAEEGGKWTKAGLARFHRADSVVRESMRIRNFMTRGILRKVMSDEGVVNDAEGWRAPKGAVIGLDVHNIQHDPEIYPDPETYDAFRFSRPIEEGTYNTANDDVQDEVEKLKLKNTGLITTSDAFFPFGHGRHACPGRFFVALELKMLLAYMVMNYEIEPLPTRPPNKWFGQNNLPPMKATIRVRRRKGTTEA</sequence>
<dbReference type="SUPFAM" id="SSF48264">
    <property type="entry name" value="Cytochrome P450"/>
    <property type="match status" value="1"/>
</dbReference>
<evidence type="ECO:0000256" key="1">
    <source>
        <dbReference type="ARBA" id="ARBA00001971"/>
    </source>
</evidence>
<evidence type="ECO:0000256" key="4">
    <source>
        <dbReference type="ARBA" id="ARBA00022723"/>
    </source>
</evidence>
<evidence type="ECO:0008006" key="11">
    <source>
        <dbReference type="Google" id="ProtNLM"/>
    </source>
</evidence>
<dbReference type="InterPro" id="IPR001128">
    <property type="entry name" value="Cyt_P450"/>
</dbReference>
<comment type="similarity">
    <text evidence="2 8">Belongs to the cytochrome P450 family.</text>
</comment>
<dbReference type="EMBL" id="JBEFKJ010000025">
    <property type="protein sequence ID" value="KAL2039395.1"/>
    <property type="molecule type" value="Genomic_DNA"/>
</dbReference>
<evidence type="ECO:0000313" key="10">
    <source>
        <dbReference type="Proteomes" id="UP001590950"/>
    </source>
</evidence>
<dbReference type="CDD" id="cd11041">
    <property type="entry name" value="CYP503A1-like"/>
    <property type="match status" value="1"/>
</dbReference>
<keyword evidence="7 8" id="KW-0503">Monooxygenase</keyword>
<protein>
    <recommendedName>
        <fullName evidence="11">Cytochrome P450</fullName>
    </recommendedName>
</protein>
<evidence type="ECO:0000256" key="3">
    <source>
        <dbReference type="ARBA" id="ARBA00022617"/>
    </source>
</evidence>
<dbReference type="PANTHER" id="PTHR46206">
    <property type="entry name" value="CYTOCHROME P450"/>
    <property type="match status" value="1"/>
</dbReference>
<keyword evidence="10" id="KW-1185">Reference proteome</keyword>
<name>A0ABR4A0K3_9LECA</name>
<keyword evidence="3 8" id="KW-0349">Heme</keyword>
<dbReference type="Gene3D" id="1.10.630.10">
    <property type="entry name" value="Cytochrome P450"/>
    <property type="match status" value="1"/>
</dbReference>
<keyword evidence="5 8" id="KW-0560">Oxidoreductase</keyword>
<keyword evidence="4 8" id="KW-0479">Metal-binding</keyword>
<dbReference type="Proteomes" id="UP001590950">
    <property type="component" value="Unassembled WGS sequence"/>
</dbReference>
<evidence type="ECO:0000256" key="2">
    <source>
        <dbReference type="ARBA" id="ARBA00010617"/>
    </source>
</evidence>
<evidence type="ECO:0000256" key="6">
    <source>
        <dbReference type="ARBA" id="ARBA00023004"/>
    </source>
</evidence>
<accession>A0ABR4A0K3</accession>
<keyword evidence="6 8" id="KW-0408">Iron</keyword>
<dbReference type="InterPro" id="IPR036396">
    <property type="entry name" value="Cyt_P450_sf"/>
</dbReference>
<dbReference type="InterPro" id="IPR017972">
    <property type="entry name" value="Cyt_P450_CS"/>
</dbReference>
<dbReference type="InterPro" id="IPR002403">
    <property type="entry name" value="Cyt_P450_E_grp-IV"/>
</dbReference>
<organism evidence="9 10">
    <name type="scientific">Stereocaulon virgatum</name>
    <dbReference type="NCBI Taxonomy" id="373712"/>
    <lineage>
        <taxon>Eukaryota</taxon>
        <taxon>Fungi</taxon>
        <taxon>Dikarya</taxon>
        <taxon>Ascomycota</taxon>
        <taxon>Pezizomycotina</taxon>
        <taxon>Lecanoromycetes</taxon>
        <taxon>OSLEUM clade</taxon>
        <taxon>Lecanoromycetidae</taxon>
        <taxon>Lecanorales</taxon>
        <taxon>Lecanorineae</taxon>
        <taxon>Stereocaulaceae</taxon>
        <taxon>Stereocaulon</taxon>
    </lineage>
</organism>
<gene>
    <name evidence="9" type="ORF">N7G274_007667</name>
</gene>
<evidence type="ECO:0000256" key="5">
    <source>
        <dbReference type="ARBA" id="ARBA00023002"/>
    </source>
</evidence>
<comment type="caution">
    <text evidence="9">The sequence shown here is derived from an EMBL/GenBank/DDBJ whole genome shotgun (WGS) entry which is preliminary data.</text>
</comment>
<reference evidence="9 10" key="1">
    <citation type="submission" date="2024-09" db="EMBL/GenBank/DDBJ databases">
        <title>Rethinking Asexuality: The Enigmatic Case of Functional Sexual Genes in Lepraria (Stereocaulaceae).</title>
        <authorList>
            <person name="Doellman M."/>
            <person name="Sun Y."/>
            <person name="Barcenas-Pena A."/>
            <person name="Lumbsch H.T."/>
            <person name="Grewe F."/>
        </authorList>
    </citation>
    <scope>NUCLEOTIDE SEQUENCE [LARGE SCALE GENOMIC DNA]</scope>
    <source>
        <strain evidence="9 10">Mercado 3170</strain>
    </source>
</reference>
<evidence type="ECO:0000256" key="7">
    <source>
        <dbReference type="ARBA" id="ARBA00023033"/>
    </source>
</evidence>
<dbReference type="Pfam" id="PF00067">
    <property type="entry name" value="p450"/>
    <property type="match status" value="1"/>
</dbReference>
<evidence type="ECO:0000313" key="9">
    <source>
        <dbReference type="EMBL" id="KAL2039395.1"/>
    </source>
</evidence>
<dbReference type="PROSITE" id="PS00086">
    <property type="entry name" value="CYTOCHROME_P450"/>
    <property type="match status" value="1"/>
</dbReference>